<protein>
    <submittedName>
        <fullName evidence="2">Uncharacterized protein</fullName>
    </submittedName>
</protein>
<gene>
    <name evidence="2" type="ORF">NPIL_400021</name>
</gene>
<accession>A0A8X6PVH6</accession>
<keyword evidence="3" id="KW-1185">Reference proteome</keyword>
<proteinExistence type="predicted"/>
<comment type="caution">
    <text evidence="2">The sequence shown here is derived from an EMBL/GenBank/DDBJ whole genome shotgun (WGS) entry which is preliminary data.</text>
</comment>
<feature type="region of interest" description="Disordered" evidence="1">
    <location>
        <begin position="36"/>
        <end position="87"/>
    </location>
</feature>
<evidence type="ECO:0000313" key="3">
    <source>
        <dbReference type="Proteomes" id="UP000887013"/>
    </source>
</evidence>
<sequence length="87" mass="9526">MCPFCFLSATFSAETQLREPTTVFMLLLQELPLDTESVLSDDSTDDEDCAPPQFPTEPPPDNLDEEVSDEADDDIHLPGPSQPSNVA</sequence>
<evidence type="ECO:0000313" key="2">
    <source>
        <dbReference type="EMBL" id="GFT88019.1"/>
    </source>
</evidence>
<organism evidence="2 3">
    <name type="scientific">Nephila pilipes</name>
    <name type="common">Giant wood spider</name>
    <name type="synonym">Nephila maculata</name>
    <dbReference type="NCBI Taxonomy" id="299642"/>
    <lineage>
        <taxon>Eukaryota</taxon>
        <taxon>Metazoa</taxon>
        <taxon>Ecdysozoa</taxon>
        <taxon>Arthropoda</taxon>
        <taxon>Chelicerata</taxon>
        <taxon>Arachnida</taxon>
        <taxon>Araneae</taxon>
        <taxon>Araneomorphae</taxon>
        <taxon>Entelegynae</taxon>
        <taxon>Araneoidea</taxon>
        <taxon>Nephilidae</taxon>
        <taxon>Nephila</taxon>
    </lineage>
</organism>
<name>A0A8X6PVH6_NEPPI</name>
<evidence type="ECO:0000256" key="1">
    <source>
        <dbReference type="SAM" id="MobiDB-lite"/>
    </source>
</evidence>
<reference evidence="2" key="1">
    <citation type="submission" date="2020-08" db="EMBL/GenBank/DDBJ databases">
        <title>Multicomponent nature underlies the extraordinary mechanical properties of spider dragline silk.</title>
        <authorList>
            <person name="Kono N."/>
            <person name="Nakamura H."/>
            <person name="Mori M."/>
            <person name="Yoshida Y."/>
            <person name="Ohtoshi R."/>
            <person name="Malay A.D."/>
            <person name="Moran D.A.P."/>
            <person name="Tomita M."/>
            <person name="Numata K."/>
            <person name="Arakawa K."/>
        </authorList>
    </citation>
    <scope>NUCLEOTIDE SEQUENCE</scope>
</reference>
<feature type="compositionally biased region" description="Acidic residues" evidence="1">
    <location>
        <begin position="62"/>
        <end position="73"/>
    </location>
</feature>
<dbReference type="AlphaFoldDB" id="A0A8X6PVH6"/>
<dbReference type="Proteomes" id="UP000887013">
    <property type="component" value="Unassembled WGS sequence"/>
</dbReference>
<dbReference type="EMBL" id="BMAW01024483">
    <property type="protein sequence ID" value="GFT88019.1"/>
    <property type="molecule type" value="Genomic_DNA"/>
</dbReference>
<feature type="compositionally biased region" description="Pro residues" evidence="1">
    <location>
        <begin position="52"/>
        <end position="61"/>
    </location>
</feature>